<proteinExistence type="predicted"/>
<protein>
    <submittedName>
        <fullName evidence="2">Phenylacetate-CoA ligase</fullName>
    </submittedName>
</protein>
<organism evidence="2 3">
    <name type="scientific">Leeuwenhoekiella polynyae</name>
    <dbReference type="NCBI Taxonomy" id="1550906"/>
    <lineage>
        <taxon>Bacteria</taxon>
        <taxon>Pseudomonadati</taxon>
        <taxon>Bacteroidota</taxon>
        <taxon>Flavobacteriia</taxon>
        <taxon>Flavobacteriales</taxon>
        <taxon>Flavobacteriaceae</taxon>
        <taxon>Leeuwenhoekiella</taxon>
    </lineage>
</organism>
<dbReference type="Pfam" id="PF00501">
    <property type="entry name" value="AMP-binding"/>
    <property type="match status" value="1"/>
</dbReference>
<dbReference type="EMBL" id="QOVK01000001">
    <property type="protein sequence ID" value="RXG26409.1"/>
    <property type="molecule type" value="Genomic_DNA"/>
</dbReference>
<dbReference type="GO" id="GO:0016874">
    <property type="term" value="F:ligase activity"/>
    <property type="evidence" value="ECO:0007669"/>
    <property type="project" value="UniProtKB-KW"/>
</dbReference>
<evidence type="ECO:0000313" key="2">
    <source>
        <dbReference type="EMBL" id="RXG26409.1"/>
    </source>
</evidence>
<dbReference type="InterPro" id="IPR053158">
    <property type="entry name" value="CapK_Type1_Caps_Biosynth"/>
</dbReference>
<keyword evidence="3" id="KW-1185">Reference proteome</keyword>
<comment type="caution">
    <text evidence="2">The sequence shown here is derived from an EMBL/GenBank/DDBJ whole genome shotgun (WGS) entry which is preliminary data.</text>
</comment>
<dbReference type="InterPro" id="IPR042099">
    <property type="entry name" value="ANL_N_sf"/>
</dbReference>
<dbReference type="InterPro" id="IPR000873">
    <property type="entry name" value="AMP-dep_synth/lig_dom"/>
</dbReference>
<sequence>MNLTNLSLQLTGYDIAAAKKELEEYNKHITEDYEGYIEEKKTEILKFHLKNNLFYSTLVQDKPQNWEDLPVLTKRDLQQPLLNRLSKGFSAKNIHIHKTSGSSGHPFIFAKDKFAHALTWASISDLYKLNNLDLNSSYEARFYGIPNHGLPHYKERLKDLLSNRYRFSIFNTTSENFDQFITRFQSKKFGHLNGYTSVLVLFAKYLGEKKLILKDLCPSLTHCIVTAEMLFKEDLELLKKQFGVQILNEYGSSETGILAFGPAENALKIDSRLQYVEILDEQNKPVPKGTSGKIVVTSLFNNAHPFIRYEIGDLGTLDFVNNQLVLTKLEGRTGDFALLPDGKKIPALSFYYVTKEIIKDTANVKEFVIVQNQPDTFTIDYVAGIAFSNAEIEKIKRAIGVHLGGNIQININKKSSLDRSNRGKLKQFRRAF</sequence>
<dbReference type="OrthoDB" id="580775at2"/>
<evidence type="ECO:0000259" key="1">
    <source>
        <dbReference type="Pfam" id="PF00501"/>
    </source>
</evidence>
<dbReference type="Proteomes" id="UP000289859">
    <property type="component" value="Unassembled WGS sequence"/>
</dbReference>
<feature type="domain" description="AMP-dependent synthetase/ligase" evidence="1">
    <location>
        <begin position="179"/>
        <end position="297"/>
    </location>
</feature>
<dbReference type="SUPFAM" id="SSF56801">
    <property type="entry name" value="Acetyl-CoA synthetase-like"/>
    <property type="match status" value="1"/>
</dbReference>
<dbReference type="RefSeq" id="WP_128764069.1">
    <property type="nucleotide sequence ID" value="NZ_JBHUOO010000003.1"/>
</dbReference>
<accession>A0A4Q0PHC9</accession>
<keyword evidence="2" id="KW-0436">Ligase</keyword>
<gene>
    <name evidence="2" type="ORF">DSM02_404</name>
</gene>
<dbReference type="PANTHER" id="PTHR36932">
    <property type="entry name" value="CAPSULAR POLYSACCHARIDE BIOSYNTHESIS PROTEIN"/>
    <property type="match status" value="1"/>
</dbReference>
<name>A0A4Q0PHC9_9FLAO</name>
<reference evidence="2 3" key="1">
    <citation type="submission" date="2018-07" db="EMBL/GenBank/DDBJ databases">
        <title>Leeuwenhoekiella genomics.</title>
        <authorList>
            <person name="Tahon G."/>
            <person name="Willems A."/>
        </authorList>
    </citation>
    <scope>NUCLEOTIDE SEQUENCE [LARGE SCALE GENOMIC DNA]</scope>
    <source>
        <strain evidence="2 3">LMG 29608</strain>
    </source>
</reference>
<dbReference type="PANTHER" id="PTHR36932:SF1">
    <property type="entry name" value="CAPSULAR POLYSACCHARIDE BIOSYNTHESIS PROTEIN"/>
    <property type="match status" value="1"/>
</dbReference>
<dbReference type="AlphaFoldDB" id="A0A4Q0PHC9"/>
<evidence type="ECO:0000313" key="3">
    <source>
        <dbReference type="Proteomes" id="UP000289859"/>
    </source>
</evidence>
<dbReference type="Gene3D" id="3.40.50.12780">
    <property type="entry name" value="N-terminal domain of ligase-like"/>
    <property type="match status" value="1"/>
</dbReference>